<dbReference type="SMART" id="SM00220">
    <property type="entry name" value="S_TKc"/>
    <property type="match status" value="1"/>
</dbReference>
<keyword evidence="12" id="KW-1185">Reference proteome</keyword>
<evidence type="ECO:0000256" key="9">
    <source>
        <dbReference type="SAM" id="MobiDB-lite"/>
    </source>
</evidence>
<feature type="region of interest" description="Disordered" evidence="9">
    <location>
        <begin position="324"/>
        <end position="413"/>
    </location>
</feature>
<proteinExistence type="predicted"/>
<evidence type="ECO:0000256" key="2">
    <source>
        <dbReference type="ARBA" id="ARBA00022527"/>
    </source>
</evidence>
<dbReference type="GO" id="GO:0045747">
    <property type="term" value="P:positive regulation of Notch signaling pathway"/>
    <property type="evidence" value="ECO:0007669"/>
    <property type="project" value="TreeGrafter"/>
</dbReference>
<comment type="catalytic activity">
    <reaction evidence="7">
        <text>L-threonyl-[protein] + ATP = O-phospho-L-threonyl-[protein] + ADP + H(+)</text>
        <dbReference type="Rhea" id="RHEA:46608"/>
        <dbReference type="Rhea" id="RHEA-COMP:11060"/>
        <dbReference type="Rhea" id="RHEA-COMP:11605"/>
        <dbReference type="ChEBI" id="CHEBI:15378"/>
        <dbReference type="ChEBI" id="CHEBI:30013"/>
        <dbReference type="ChEBI" id="CHEBI:30616"/>
        <dbReference type="ChEBI" id="CHEBI:61977"/>
        <dbReference type="ChEBI" id="CHEBI:456216"/>
        <dbReference type="EC" id="2.7.11.1"/>
    </reaction>
</comment>
<evidence type="ECO:0000313" key="12">
    <source>
        <dbReference type="Proteomes" id="UP000230066"/>
    </source>
</evidence>
<protein>
    <recommendedName>
        <fullName evidence="1">non-specific serine/threonine protein kinase</fullName>
        <ecNumber evidence="1">2.7.11.1</ecNumber>
    </recommendedName>
</protein>
<comment type="catalytic activity">
    <reaction evidence="8">
        <text>L-seryl-[protein] + ATP = O-phospho-L-seryl-[protein] + ADP + H(+)</text>
        <dbReference type="Rhea" id="RHEA:17989"/>
        <dbReference type="Rhea" id="RHEA-COMP:9863"/>
        <dbReference type="Rhea" id="RHEA-COMP:11604"/>
        <dbReference type="ChEBI" id="CHEBI:15378"/>
        <dbReference type="ChEBI" id="CHEBI:29999"/>
        <dbReference type="ChEBI" id="CHEBI:30616"/>
        <dbReference type="ChEBI" id="CHEBI:83421"/>
        <dbReference type="ChEBI" id="CHEBI:456216"/>
        <dbReference type="EC" id="2.7.11.1"/>
    </reaction>
</comment>
<dbReference type="InterPro" id="IPR000719">
    <property type="entry name" value="Prot_kinase_dom"/>
</dbReference>
<keyword evidence="6" id="KW-0067">ATP-binding</keyword>
<name>A0A4E0S3W2_FASHE</name>
<dbReference type="SUPFAM" id="SSF56112">
    <property type="entry name" value="Protein kinase-like (PK-like)"/>
    <property type="match status" value="1"/>
</dbReference>
<accession>A0A4E0S3W2</accession>
<keyword evidence="3" id="KW-0808">Transferase</keyword>
<dbReference type="EMBL" id="JXXN02000209">
    <property type="protein sequence ID" value="THD28210.1"/>
    <property type="molecule type" value="Genomic_DNA"/>
</dbReference>
<dbReference type="PANTHER" id="PTHR22967:SF57">
    <property type="entry name" value="AUXILIN, ISOFORM A-RELATED"/>
    <property type="match status" value="1"/>
</dbReference>
<dbReference type="EC" id="2.7.11.1" evidence="1"/>
<dbReference type="PROSITE" id="PS00108">
    <property type="entry name" value="PROTEIN_KINASE_ST"/>
    <property type="match status" value="1"/>
</dbReference>
<dbReference type="GO" id="GO:2000369">
    <property type="term" value="P:regulation of clathrin-dependent endocytosis"/>
    <property type="evidence" value="ECO:0007669"/>
    <property type="project" value="TreeGrafter"/>
</dbReference>
<dbReference type="GO" id="GO:0005524">
    <property type="term" value="F:ATP binding"/>
    <property type="evidence" value="ECO:0007669"/>
    <property type="project" value="UniProtKB-KW"/>
</dbReference>
<organism evidence="11 12">
    <name type="scientific">Fasciola hepatica</name>
    <name type="common">Liver fluke</name>
    <dbReference type="NCBI Taxonomy" id="6192"/>
    <lineage>
        <taxon>Eukaryota</taxon>
        <taxon>Metazoa</taxon>
        <taxon>Spiralia</taxon>
        <taxon>Lophotrochozoa</taxon>
        <taxon>Platyhelminthes</taxon>
        <taxon>Trematoda</taxon>
        <taxon>Digenea</taxon>
        <taxon>Plagiorchiida</taxon>
        <taxon>Echinostomata</taxon>
        <taxon>Echinostomatoidea</taxon>
        <taxon>Fasciolidae</taxon>
        <taxon>Fasciola</taxon>
    </lineage>
</organism>
<keyword evidence="4" id="KW-0547">Nucleotide-binding</keyword>
<evidence type="ECO:0000256" key="6">
    <source>
        <dbReference type="ARBA" id="ARBA00022840"/>
    </source>
</evidence>
<keyword evidence="5 11" id="KW-0418">Kinase</keyword>
<feature type="domain" description="Protein kinase" evidence="10">
    <location>
        <begin position="46"/>
        <end position="312"/>
    </location>
</feature>
<dbReference type="PROSITE" id="PS50011">
    <property type="entry name" value="PROTEIN_KINASE_DOM"/>
    <property type="match status" value="1"/>
</dbReference>
<comment type="caution">
    <text evidence="11">The sequence shown here is derived from an EMBL/GenBank/DDBJ whole genome shotgun (WGS) entry which is preliminary data.</text>
</comment>
<dbReference type="GO" id="GO:0035612">
    <property type="term" value="F:AP-2 adaptor complex binding"/>
    <property type="evidence" value="ECO:0007669"/>
    <property type="project" value="TreeGrafter"/>
</dbReference>
<evidence type="ECO:0000256" key="8">
    <source>
        <dbReference type="ARBA" id="ARBA00048679"/>
    </source>
</evidence>
<evidence type="ECO:0000313" key="11">
    <source>
        <dbReference type="EMBL" id="THD28210.1"/>
    </source>
</evidence>
<evidence type="ECO:0000256" key="4">
    <source>
        <dbReference type="ARBA" id="ARBA00022741"/>
    </source>
</evidence>
<evidence type="ECO:0000256" key="5">
    <source>
        <dbReference type="ARBA" id="ARBA00022777"/>
    </source>
</evidence>
<dbReference type="Pfam" id="PF00069">
    <property type="entry name" value="Pkinase"/>
    <property type="match status" value="1"/>
</dbReference>
<keyword evidence="2" id="KW-0723">Serine/threonine-protein kinase</keyword>
<evidence type="ECO:0000256" key="1">
    <source>
        <dbReference type="ARBA" id="ARBA00012513"/>
    </source>
</evidence>
<dbReference type="InterPro" id="IPR011009">
    <property type="entry name" value="Kinase-like_dom_sf"/>
</dbReference>
<reference evidence="11" key="1">
    <citation type="submission" date="2019-03" db="EMBL/GenBank/DDBJ databases">
        <title>Improved annotation for the trematode Fasciola hepatica.</title>
        <authorList>
            <person name="Choi Y.-J."/>
            <person name="Martin J."/>
            <person name="Mitreva M."/>
        </authorList>
    </citation>
    <scope>NUCLEOTIDE SEQUENCE [LARGE SCALE GENOMIC DNA]</scope>
</reference>
<dbReference type="GO" id="GO:0004674">
    <property type="term" value="F:protein serine/threonine kinase activity"/>
    <property type="evidence" value="ECO:0007669"/>
    <property type="project" value="UniProtKB-KW"/>
</dbReference>
<evidence type="ECO:0000256" key="7">
    <source>
        <dbReference type="ARBA" id="ARBA00047899"/>
    </source>
</evidence>
<dbReference type="AlphaFoldDB" id="A0A4E0S3W2"/>
<evidence type="ECO:0000256" key="3">
    <source>
        <dbReference type="ARBA" id="ARBA00022679"/>
    </source>
</evidence>
<dbReference type="InterPro" id="IPR008271">
    <property type="entry name" value="Ser/Thr_kinase_AS"/>
</dbReference>
<dbReference type="Proteomes" id="UP000230066">
    <property type="component" value="Unassembled WGS sequence"/>
</dbReference>
<dbReference type="PANTHER" id="PTHR22967">
    <property type="entry name" value="SERINE/THREONINE PROTEIN KINASE"/>
    <property type="match status" value="1"/>
</dbReference>
<sequence length="697" mass="76415">MKRILAKLAQVDSEDVVNSYNNFGNSTSSHHVSFVGRHYQMGHFSFVIEDTIAEGGFGMVFRVRSPQGQHYALKRTCVNSNQDLAVCKREITIVSSLSHKNILRYIDSRINRLSQGVYEVLLLTVYYPASLSQFIQERKQLQQRLTEVEVLRVFCDLCEAVCRLHHCKTPVIHRDLKVENVLIDERQNFVLCDFGSATSRVLLPSAHGLVRCKEEIDRYTTLAYRAPELIDLYSNVPLGPQIDIWAMGCLLYFLCFASLPFGDSALAIQSGNYSLPDSSPYSERLHKLIGYLLCTDAYKRPDIYQTCALTFTLSGRVNPAQNLNNLPVPRWQDLPTPPRESQLKSLPSGTERSHSPGRSAKMEFSAPRKSPDTAHPDVVGTSTSVVPRQRPRATVPKPAETVTAGPVRSVGADPRVINPPVPIALKPLPPPPNAPLSVPTISEPRSSSPFGDHQILINDRLDGLSLEERTKQLGWNENFSDSFSPLSDLTGSIQSTSTIIPNANCSAFSVPSRGHQRTCSADVGYMNRVHQTFVRNALPKCSDAEESSYLDISPGAQTTENAFSSSTQLRQTQSLASLPTSAVRTSISCLEPVGNVGVDVGLHAVDIQNTANNVEKSGRVPVTSVSGWLCSSRSSAPPPLVVDEDVLFGAAFDAIRRGADGHGSVRSCRSVNPNDDSSIWASTTTELLEGVTETKIN</sequence>
<dbReference type="Gene3D" id="1.10.510.10">
    <property type="entry name" value="Transferase(Phosphotransferase) domain 1"/>
    <property type="match status" value="1"/>
</dbReference>
<evidence type="ECO:0000259" key="10">
    <source>
        <dbReference type="PROSITE" id="PS50011"/>
    </source>
</evidence>
<dbReference type="GO" id="GO:0005737">
    <property type="term" value="C:cytoplasm"/>
    <property type="evidence" value="ECO:0007669"/>
    <property type="project" value="TreeGrafter"/>
</dbReference>
<gene>
    <name evidence="11" type="ORF">D915_000707</name>
</gene>